<dbReference type="PRINTS" id="PR00301">
    <property type="entry name" value="HEATSHOCK70"/>
</dbReference>
<dbReference type="InterPro" id="IPR013126">
    <property type="entry name" value="Hsp_70_fam"/>
</dbReference>
<evidence type="ECO:0000313" key="5">
    <source>
        <dbReference type="Proteomes" id="UP000616885"/>
    </source>
</evidence>
<comment type="caution">
    <text evidence="4">The sequence shown here is derived from an EMBL/GenBank/DDBJ whole genome shotgun (WGS) entry which is preliminary data.</text>
</comment>
<name>A0A8H7TU91_BIOOC</name>
<dbReference type="PANTHER" id="PTHR14187">
    <property type="entry name" value="ALPHA KINASE/ELONGATION FACTOR 2 KINASE"/>
    <property type="match status" value="1"/>
</dbReference>
<dbReference type="AlphaFoldDB" id="A0A8H7TU91"/>
<dbReference type="GO" id="GO:0005524">
    <property type="term" value="F:ATP binding"/>
    <property type="evidence" value="ECO:0007669"/>
    <property type="project" value="UniProtKB-KW"/>
</dbReference>
<evidence type="ECO:0000256" key="2">
    <source>
        <dbReference type="ARBA" id="ARBA00022840"/>
    </source>
</evidence>
<dbReference type="CDD" id="cd10170">
    <property type="entry name" value="ASKHA_NBD_HSP70"/>
    <property type="match status" value="1"/>
</dbReference>
<sequence length="337" mass="37548">MRIQSAGCDLDSLDSGPNEDWREPAFVSKEDQVSAPSQPSVEWCNFVTVEIPTLPMAIFNREAFTSPRGTMKDRRIIVSIDFGTTYSGVAWAETSRPDIQHVVSSWPSANSFKSSAKVPTELRKVSSGWQWGFEIPESAKRIRFFKLKLDDPENERGDGETPEQLTKIYLSCLHEHFISILEKTLSSAVVRSTPMDFVVTVPAIWSNAAKEATERAAAVAGFCGNSRIQLISEPEAAALYTLKNLSPGTLQLGKKFVVCDAGGGTVDLITYEVTRVDKLELKEVTEGTGGRCGSSMLNKRFRRHLKQTHSDKYWSDERLVGALNEFESVRLRSPHIR</sequence>
<dbReference type="Gene3D" id="3.30.420.40">
    <property type="match status" value="1"/>
</dbReference>
<dbReference type="InterPro" id="IPR043129">
    <property type="entry name" value="ATPase_NBD"/>
</dbReference>
<keyword evidence="1" id="KW-0547">Nucleotide-binding</keyword>
<reference evidence="4" key="1">
    <citation type="submission" date="2020-10" db="EMBL/GenBank/DDBJ databases">
        <title>High-Quality Genome Resource of Clonostachys rosea strain S41 by Oxford Nanopore Long-Read Sequencing.</title>
        <authorList>
            <person name="Wang H."/>
        </authorList>
    </citation>
    <scope>NUCLEOTIDE SEQUENCE</scope>
    <source>
        <strain evidence="4">S41</strain>
    </source>
</reference>
<feature type="region of interest" description="Disordered" evidence="3">
    <location>
        <begin position="1"/>
        <end position="22"/>
    </location>
</feature>
<dbReference type="Pfam" id="PF00012">
    <property type="entry name" value="HSP70"/>
    <property type="match status" value="1"/>
</dbReference>
<evidence type="ECO:0000256" key="3">
    <source>
        <dbReference type="SAM" id="MobiDB-lite"/>
    </source>
</evidence>
<keyword evidence="2" id="KW-0067">ATP-binding</keyword>
<evidence type="ECO:0000256" key="1">
    <source>
        <dbReference type="ARBA" id="ARBA00022741"/>
    </source>
</evidence>
<dbReference type="SUPFAM" id="SSF53067">
    <property type="entry name" value="Actin-like ATPase domain"/>
    <property type="match status" value="2"/>
</dbReference>
<dbReference type="Proteomes" id="UP000616885">
    <property type="component" value="Unassembled WGS sequence"/>
</dbReference>
<dbReference type="PANTHER" id="PTHR14187:SF82">
    <property type="entry name" value="FAMILY CHAPERONE, PUTATIVE (AFU_ORTHOLOGUE AFUA_7G08575)-RELATED"/>
    <property type="match status" value="1"/>
</dbReference>
<evidence type="ECO:0000313" key="4">
    <source>
        <dbReference type="EMBL" id="KAF9757408.1"/>
    </source>
</evidence>
<gene>
    <name evidence="4" type="ORF">IM811_008352</name>
</gene>
<proteinExistence type="predicted"/>
<dbReference type="EMBL" id="JADCTT010000002">
    <property type="protein sequence ID" value="KAF9757408.1"/>
    <property type="molecule type" value="Genomic_DNA"/>
</dbReference>
<dbReference type="GO" id="GO:0140662">
    <property type="term" value="F:ATP-dependent protein folding chaperone"/>
    <property type="evidence" value="ECO:0007669"/>
    <property type="project" value="InterPro"/>
</dbReference>
<organism evidence="4 5">
    <name type="scientific">Bionectria ochroleuca</name>
    <name type="common">Gliocladium roseum</name>
    <dbReference type="NCBI Taxonomy" id="29856"/>
    <lineage>
        <taxon>Eukaryota</taxon>
        <taxon>Fungi</taxon>
        <taxon>Dikarya</taxon>
        <taxon>Ascomycota</taxon>
        <taxon>Pezizomycotina</taxon>
        <taxon>Sordariomycetes</taxon>
        <taxon>Hypocreomycetidae</taxon>
        <taxon>Hypocreales</taxon>
        <taxon>Bionectriaceae</taxon>
        <taxon>Clonostachys</taxon>
    </lineage>
</organism>
<protein>
    <submittedName>
        <fullName evidence="4">Uncharacterized protein</fullName>
    </submittedName>
</protein>
<accession>A0A8H7TU91</accession>